<evidence type="ECO:0000259" key="7">
    <source>
        <dbReference type="PROSITE" id="PS50922"/>
    </source>
</evidence>
<dbReference type="Pfam" id="PF03798">
    <property type="entry name" value="TRAM_LAG1_CLN8"/>
    <property type="match status" value="1"/>
</dbReference>
<proteinExistence type="predicted"/>
<sequence length="305" mass="33507">MNFDNLHLLHQELDRLVDGISAVTEPVLDHIAAKGSFLRAYVAIAGVGLLFWAVEAAMIILVKPLLLKVLRRPLNGKADAKVQLKKANEAATQAIARLVGSIHNSIQVPLGLLLLLDARFQGDRVYANSSLSYAMCYLSAGYFLHDLVMCAMRFALEGPLYTIHALACHIAYTFGAVTGFLHCHGAAFLMWEISTPFVHIRWFMYKAGWANSVIYVVNGLMMVAAFFGCRIAWGYYQSYMLVTDVVGERYRAGSSFPVAATVGYCLVAVVMNTLNTYWFVKMVAAAAAIVLKGKKGTDVGSHKDE</sequence>
<feature type="domain" description="TLC" evidence="7">
    <location>
        <begin position="89"/>
        <end position="291"/>
    </location>
</feature>
<feature type="transmembrane region" description="Helical" evidence="6">
    <location>
        <begin position="125"/>
        <end position="144"/>
    </location>
</feature>
<feature type="transmembrane region" description="Helical" evidence="6">
    <location>
        <begin position="40"/>
        <end position="62"/>
    </location>
</feature>
<evidence type="ECO:0000256" key="3">
    <source>
        <dbReference type="ARBA" id="ARBA00022989"/>
    </source>
</evidence>
<accession>A0A9W6BNH7</accession>
<evidence type="ECO:0000256" key="4">
    <source>
        <dbReference type="ARBA" id="ARBA00023136"/>
    </source>
</evidence>
<keyword evidence="3 6" id="KW-1133">Transmembrane helix</keyword>
<dbReference type="InterPro" id="IPR050846">
    <property type="entry name" value="TLCD"/>
</dbReference>
<feature type="transmembrane region" description="Helical" evidence="6">
    <location>
        <begin position="164"/>
        <end position="191"/>
    </location>
</feature>
<protein>
    <recommendedName>
        <fullName evidence="7">TLC domain-containing protein</fullName>
    </recommendedName>
</protein>
<feature type="transmembrane region" description="Helical" evidence="6">
    <location>
        <begin position="256"/>
        <end position="274"/>
    </location>
</feature>
<keyword evidence="4 5" id="KW-0472">Membrane</keyword>
<comment type="subcellular location">
    <subcellularLocation>
        <location evidence="1">Membrane</location>
        <topology evidence="1">Multi-pass membrane protein</topology>
    </subcellularLocation>
</comment>
<dbReference type="OrthoDB" id="10266980at2759"/>
<reference evidence="8 9" key="1">
    <citation type="journal article" date="2023" name="Commun. Biol.">
        <title>Reorganization of the ancestral sex-determining regions during the evolution of trioecy in Pleodorina starrii.</title>
        <authorList>
            <person name="Takahashi K."/>
            <person name="Suzuki S."/>
            <person name="Kawai-Toyooka H."/>
            <person name="Yamamoto K."/>
            <person name="Hamaji T."/>
            <person name="Ootsuki R."/>
            <person name="Yamaguchi H."/>
            <person name="Kawachi M."/>
            <person name="Higashiyama T."/>
            <person name="Nozaki H."/>
        </authorList>
    </citation>
    <scope>NUCLEOTIDE SEQUENCE [LARGE SCALE GENOMIC DNA]</scope>
    <source>
        <strain evidence="8 9">NIES-4479</strain>
    </source>
</reference>
<dbReference type="PROSITE" id="PS50922">
    <property type="entry name" value="TLC"/>
    <property type="match status" value="1"/>
</dbReference>
<evidence type="ECO:0000313" key="8">
    <source>
        <dbReference type="EMBL" id="GLC55496.1"/>
    </source>
</evidence>
<dbReference type="InterPro" id="IPR006634">
    <property type="entry name" value="TLC-dom"/>
</dbReference>
<dbReference type="PANTHER" id="PTHR13439">
    <property type="entry name" value="CT120 PROTEIN"/>
    <property type="match status" value="1"/>
</dbReference>
<evidence type="ECO:0000256" key="1">
    <source>
        <dbReference type="ARBA" id="ARBA00004141"/>
    </source>
</evidence>
<dbReference type="GO" id="GO:0055088">
    <property type="term" value="P:lipid homeostasis"/>
    <property type="evidence" value="ECO:0007669"/>
    <property type="project" value="TreeGrafter"/>
</dbReference>
<dbReference type="PANTHER" id="PTHR13439:SF0">
    <property type="entry name" value="TOPOISOMERASE I DAMAGE AFFECTED PROTEIN 4"/>
    <property type="match status" value="1"/>
</dbReference>
<dbReference type="GO" id="GO:0005783">
    <property type="term" value="C:endoplasmic reticulum"/>
    <property type="evidence" value="ECO:0007669"/>
    <property type="project" value="TreeGrafter"/>
</dbReference>
<evidence type="ECO:0000256" key="2">
    <source>
        <dbReference type="ARBA" id="ARBA00022692"/>
    </source>
</evidence>
<name>A0A9W6BNH7_9CHLO</name>
<dbReference type="AlphaFoldDB" id="A0A9W6BNH7"/>
<evidence type="ECO:0000256" key="6">
    <source>
        <dbReference type="SAM" id="Phobius"/>
    </source>
</evidence>
<feature type="transmembrane region" description="Helical" evidence="6">
    <location>
        <begin position="212"/>
        <end position="236"/>
    </location>
</feature>
<keyword evidence="9" id="KW-1185">Reference proteome</keyword>
<dbReference type="GO" id="GO:0016020">
    <property type="term" value="C:membrane"/>
    <property type="evidence" value="ECO:0007669"/>
    <property type="project" value="UniProtKB-SubCell"/>
</dbReference>
<keyword evidence="2 5" id="KW-0812">Transmembrane</keyword>
<dbReference type="EMBL" id="BRXU01000013">
    <property type="protein sequence ID" value="GLC55496.1"/>
    <property type="molecule type" value="Genomic_DNA"/>
</dbReference>
<evidence type="ECO:0000313" key="9">
    <source>
        <dbReference type="Proteomes" id="UP001165080"/>
    </source>
</evidence>
<evidence type="ECO:0000256" key="5">
    <source>
        <dbReference type="PROSITE-ProRule" id="PRU00205"/>
    </source>
</evidence>
<dbReference type="SMART" id="SM00724">
    <property type="entry name" value="TLC"/>
    <property type="match status" value="1"/>
</dbReference>
<dbReference type="Proteomes" id="UP001165080">
    <property type="component" value="Unassembled WGS sequence"/>
</dbReference>
<gene>
    <name evidence="8" type="primary">PLEST007173</name>
    <name evidence="8" type="ORF">PLESTB_000993600</name>
</gene>
<comment type="caution">
    <text evidence="8">The sequence shown here is derived from an EMBL/GenBank/DDBJ whole genome shotgun (WGS) entry which is preliminary data.</text>
</comment>
<organism evidence="8 9">
    <name type="scientific">Pleodorina starrii</name>
    <dbReference type="NCBI Taxonomy" id="330485"/>
    <lineage>
        <taxon>Eukaryota</taxon>
        <taxon>Viridiplantae</taxon>
        <taxon>Chlorophyta</taxon>
        <taxon>core chlorophytes</taxon>
        <taxon>Chlorophyceae</taxon>
        <taxon>CS clade</taxon>
        <taxon>Chlamydomonadales</taxon>
        <taxon>Volvocaceae</taxon>
        <taxon>Pleodorina</taxon>
    </lineage>
</organism>